<reference evidence="3" key="1">
    <citation type="submission" date="2016-06" db="EMBL/GenBank/DDBJ databases">
        <title>Parallel loss of symbiosis genes in relatives of nitrogen-fixing non-legume Parasponia.</title>
        <authorList>
            <person name="Van Velzen R."/>
            <person name="Holmer R."/>
            <person name="Bu F."/>
            <person name="Rutten L."/>
            <person name="Van Zeijl A."/>
            <person name="Liu W."/>
            <person name="Santuari L."/>
            <person name="Cao Q."/>
            <person name="Sharma T."/>
            <person name="Shen D."/>
            <person name="Roswanjaya Y."/>
            <person name="Wardhani T."/>
            <person name="Kalhor M.S."/>
            <person name="Jansen J."/>
            <person name="Van den Hoogen J."/>
            <person name="Gungor B."/>
            <person name="Hartog M."/>
            <person name="Hontelez J."/>
            <person name="Verver J."/>
            <person name="Yang W.-C."/>
            <person name="Schijlen E."/>
            <person name="Repin R."/>
            <person name="Schilthuizen M."/>
            <person name="Schranz E."/>
            <person name="Heidstra R."/>
            <person name="Miyata K."/>
            <person name="Fedorova E."/>
            <person name="Kohlen W."/>
            <person name="Bisseling T."/>
            <person name="Smit S."/>
            <person name="Geurts R."/>
        </authorList>
    </citation>
    <scope>NUCLEOTIDE SEQUENCE [LARGE SCALE GENOMIC DNA]</scope>
    <source>
        <strain evidence="3">cv. WU1-14</strain>
    </source>
</reference>
<keyword evidence="1" id="KW-0732">Signal</keyword>
<proteinExistence type="predicted"/>
<name>A0A2P5DAH3_PARAD</name>
<dbReference type="AlphaFoldDB" id="A0A2P5DAH3"/>
<gene>
    <name evidence="2" type="ORF">PanWU01x14_082120</name>
</gene>
<evidence type="ECO:0000313" key="3">
    <source>
        <dbReference type="Proteomes" id="UP000237105"/>
    </source>
</evidence>
<comment type="caution">
    <text evidence="2">The sequence shown here is derived from an EMBL/GenBank/DDBJ whole genome shotgun (WGS) entry which is preliminary data.</text>
</comment>
<feature type="signal peptide" evidence="1">
    <location>
        <begin position="1"/>
        <end position="34"/>
    </location>
</feature>
<organism evidence="2 3">
    <name type="scientific">Parasponia andersonii</name>
    <name type="common">Sponia andersonii</name>
    <dbReference type="NCBI Taxonomy" id="3476"/>
    <lineage>
        <taxon>Eukaryota</taxon>
        <taxon>Viridiplantae</taxon>
        <taxon>Streptophyta</taxon>
        <taxon>Embryophyta</taxon>
        <taxon>Tracheophyta</taxon>
        <taxon>Spermatophyta</taxon>
        <taxon>Magnoliopsida</taxon>
        <taxon>eudicotyledons</taxon>
        <taxon>Gunneridae</taxon>
        <taxon>Pentapetalae</taxon>
        <taxon>rosids</taxon>
        <taxon>fabids</taxon>
        <taxon>Rosales</taxon>
        <taxon>Cannabaceae</taxon>
        <taxon>Parasponia</taxon>
    </lineage>
</organism>
<evidence type="ECO:0000313" key="2">
    <source>
        <dbReference type="EMBL" id="PON70288.1"/>
    </source>
</evidence>
<dbReference type="PANTHER" id="PTHR47481">
    <property type="match status" value="1"/>
</dbReference>
<dbReference type="EMBL" id="JXTB01000051">
    <property type="protein sequence ID" value="PON70288.1"/>
    <property type="molecule type" value="Genomic_DNA"/>
</dbReference>
<keyword evidence="3" id="KW-1185">Reference proteome</keyword>
<dbReference type="Proteomes" id="UP000237105">
    <property type="component" value="Unassembled WGS sequence"/>
</dbReference>
<dbReference type="OrthoDB" id="913984at2759"/>
<dbReference type="PANTHER" id="PTHR47481:SF31">
    <property type="entry name" value="OS01G0873500 PROTEIN"/>
    <property type="match status" value="1"/>
</dbReference>
<dbReference type="Pfam" id="PF14223">
    <property type="entry name" value="Retrotran_gag_2"/>
    <property type="match status" value="1"/>
</dbReference>
<sequence length="129" mass="14508">MCLSDADRTHRKMNPELLLFSWLLSSMTVSIVGCETSPQVWQALDTYFASQTKARIDQFKTQLQNTKKQSLSVNDYLLKIKSLVDQLGSVGHVILSNGLPVEYDTFVISVNSRSDTYTVAKIESFLLAQ</sequence>
<feature type="chain" id="PRO_5015125577" description="Retrotransposon gag domain-containing protein" evidence="1">
    <location>
        <begin position="35"/>
        <end position="129"/>
    </location>
</feature>
<evidence type="ECO:0008006" key="4">
    <source>
        <dbReference type="Google" id="ProtNLM"/>
    </source>
</evidence>
<evidence type="ECO:0000256" key="1">
    <source>
        <dbReference type="SAM" id="SignalP"/>
    </source>
</evidence>
<protein>
    <recommendedName>
        <fullName evidence="4">Retrotransposon gag domain-containing protein</fullName>
    </recommendedName>
</protein>
<accession>A0A2P5DAH3</accession>